<evidence type="ECO:0000313" key="1">
    <source>
        <dbReference type="EMBL" id="SEK13083.1"/>
    </source>
</evidence>
<dbReference type="Proteomes" id="UP000183529">
    <property type="component" value="Unassembled WGS sequence"/>
</dbReference>
<organism evidence="1 2">
    <name type="scientific">Paraburkholderia tropica</name>
    <dbReference type="NCBI Taxonomy" id="92647"/>
    <lineage>
        <taxon>Bacteria</taxon>
        <taxon>Pseudomonadati</taxon>
        <taxon>Pseudomonadota</taxon>
        <taxon>Betaproteobacteria</taxon>
        <taxon>Burkholderiales</taxon>
        <taxon>Burkholderiaceae</taxon>
        <taxon>Paraburkholderia</taxon>
    </lineage>
</organism>
<dbReference type="AlphaFoldDB" id="A0AAQ1GML0"/>
<accession>A0AAQ1GML0</accession>
<name>A0AAQ1GML0_9BURK</name>
<protein>
    <submittedName>
        <fullName evidence="1">Uncharacterized protein</fullName>
    </submittedName>
</protein>
<proteinExistence type="predicted"/>
<gene>
    <name evidence="1" type="ORF">SAMN05216550_12380</name>
</gene>
<sequence length="506" mass="55562">MYTLSIPGTTLSTSSLVGLFTLFRDERVRATATAQIELGGAPAGVSVTRYNGVLALRQPGTAGQILAAMFAEHRDAEFVEPDGAQRQSWQVVPAAWDGLFAFHDVCRQPQLLLSSDQIETEDASARSRGTRFFLSDLSAEALLTTFGFAACGPAIPGTRETNSRHEVQVAYALAQNLPVPDRVLDAYREDSEAFRYGLEWAGTLIQLPELRGAIPVEKLRPILGVMRGEGKAVDANNADVLTMLARLLPAQPTYPQVDDLLHSHGLIDDLALPDSFGTPVDIGEPVTPLAERVRERVATLIRDRSIAHADGELKAGHISRRAHRERCDVARLQHGRHSFEQGNRLARALANRDVGTLLETLDRADEHNRGSKQAFYDTFGVKLIGVRAAQRRRAIFSLCGHTEEEQAAWERDAVQRKAERDAQRDLADAREIAGRARYVGAMCGEISGAEHVDRAINDGYSKIESFRRGAARVYALVRGTEREGRRLSAQDGTLAYARAVLEQRAA</sequence>
<reference evidence="1 2" key="1">
    <citation type="submission" date="2016-10" db="EMBL/GenBank/DDBJ databases">
        <authorList>
            <person name="Varghese N."/>
            <person name="Submissions S."/>
        </authorList>
    </citation>
    <scope>NUCLEOTIDE SEQUENCE [LARGE SCALE GENOMIC DNA]</scope>
    <source>
        <strain evidence="1 2">LMG 22274</strain>
    </source>
</reference>
<comment type="caution">
    <text evidence="1">The sequence shown here is derived from an EMBL/GenBank/DDBJ whole genome shotgun (WGS) entry which is preliminary data.</text>
</comment>
<dbReference type="EMBL" id="FNZM01000023">
    <property type="protein sequence ID" value="SEK13083.1"/>
    <property type="molecule type" value="Genomic_DNA"/>
</dbReference>
<evidence type="ECO:0000313" key="2">
    <source>
        <dbReference type="Proteomes" id="UP000183529"/>
    </source>
</evidence>